<dbReference type="InterPro" id="IPR008335">
    <property type="entry name" value="Mopterin_OxRdtase_euk"/>
</dbReference>
<dbReference type="PRINTS" id="PR00407">
    <property type="entry name" value="EUMOPTERIN"/>
</dbReference>
<evidence type="ECO:0000259" key="6">
    <source>
        <dbReference type="Pfam" id="PF03404"/>
    </source>
</evidence>
<dbReference type="SUPFAM" id="SSF56524">
    <property type="entry name" value="Oxidoreductase molybdopterin-binding domain"/>
    <property type="match status" value="1"/>
</dbReference>
<dbReference type="Gene3D" id="2.60.40.650">
    <property type="match status" value="1"/>
</dbReference>
<sequence length="353" mass="40771">MSKNYSDLNLIVRSLLPENQETPISFLPEDHLQTDLFFRRNHFTYPSLTNSSYWLPIVGAVHTPILFSFKDLVQMPSHTVKVVLECAGNKRNLFKPKVFGEQWEKGALSMGRWKGVSLKTLLNVTGLKHDATEVVAEGYDYGNRTDIDHTFSYMRSLPIEKALHPDTIIAYAYNDKPIPFKHGFPLRLIVPQWYAMASVKWIKQIRIINKKFHGPFQSIDYVYYPQKESDAGAYPVTYNRVNSIIQQPLNREVLDTGLHIIKGIAWTGKGTISKVELSVDHGETWIRAVIDRPYNANYEWINWSYEWEISKKGEYTLMAKATDSFNRTQPPEAMWNRKGYGYNAIDTVVIKIE</sequence>
<protein>
    <submittedName>
        <fullName evidence="7">Sulfite oxidase</fullName>
    </submittedName>
</protein>
<evidence type="ECO:0000313" key="7">
    <source>
        <dbReference type="EMBL" id="MEC5423916.1"/>
    </source>
</evidence>
<evidence type="ECO:0000256" key="2">
    <source>
        <dbReference type="ARBA" id="ARBA00022505"/>
    </source>
</evidence>
<feature type="domain" description="Moybdenum cofactor oxidoreductase dimerisation" evidence="6">
    <location>
        <begin position="240"/>
        <end position="351"/>
    </location>
</feature>
<dbReference type="Proteomes" id="UP001335737">
    <property type="component" value="Unassembled WGS sequence"/>
</dbReference>
<keyword evidence="8" id="KW-1185">Reference proteome</keyword>
<name>A0ABU6KFL0_9BACI</name>
<evidence type="ECO:0000313" key="8">
    <source>
        <dbReference type="Proteomes" id="UP001335737"/>
    </source>
</evidence>
<dbReference type="EMBL" id="JARZFX010000004">
    <property type="protein sequence ID" value="MEC5423916.1"/>
    <property type="molecule type" value="Genomic_DNA"/>
</dbReference>
<reference evidence="7 8" key="1">
    <citation type="journal article" date="2024" name="Int. J. Syst. Evol. Microbiol.">
        <title>Virgibacillus tibetensis sp. nov., isolated from salt lake on the Tibetan Plateau of China.</title>
        <authorList>
            <person name="Phurbu D."/>
            <person name="Liu Z.-X."/>
            <person name="Wang R."/>
            <person name="Zheng Y.-Y."/>
            <person name="Liu H.-C."/>
            <person name="Zhou Y.-G."/>
            <person name="Yu Y.-J."/>
            <person name="Li A.-H."/>
        </authorList>
    </citation>
    <scope>NUCLEOTIDE SEQUENCE [LARGE SCALE GENOMIC DNA]</scope>
    <source>
        <strain evidence="7 8">C22-A2</strain>
    </source>
</reference>
<dbReference type="InterPro" id="IPR014756">
    <property type="entry name" value="Ig_E-set"/>
</dbReference>
<evidence type="ECO:0000256" key="3">
    <source>
        <dbReference type="ARBA" id="ARBA00022723"/>
    </source>
</evidence>
<comment type="cofactor">
    <cofactor evidence="1">
        <name>Mo-molybdopterin</name>
        <dbReference type="ChEBI" id="CHEBI:71302"/>
    </cofactor>
</comment>
<keyword evidence="3" id="KW-0479">Metal-binding</keyword>
<dbReference type="Gene3D" id="3.90.420.10">
    <property type="entry name" value="Oxidoreductase, molybdopterin-binding domain"/>
    <property type="match status" value="1"/>
</dbReference>
<dbReference type="PANTHER" id="PTHR19372:SF7">
    <property type="entry name" value="SULFITE OXIDASE, MITOCHONDRIAL"/>
    <property type="match status" value="1"/>
</dbReference>
<proteinExistence type="predicted"/>
<comment type="caution">
    <text evidence="7">The sequence shown here is derived from an EMBL/GenBank/DDBJ whole genome shotgun (WGS) entry which is preliminary data.</text>
</comment>
<keyword evidence="4" id="KW-0560">Oxidoreductase</keyword>
<evidence type="ECO:0000256" key="1">
    <source>
        <dbReference type="ARBA" id="ARBA00001924"/>
    </source>
</evidence>
<dbReference type="Pfam" id="PF03404">
    <property type="entry name" value="Mo-co_dimer"/>
    <property type="match status" value="1"/>
</dbReference>
<dbReference type="InterPro" id="IPR005066">
    <property type="entry name" value="MoCF_OxRdtse_dimer"/>
</dbReference>
<dbReference type="InterPro" id="IPR036374">
    <property type="entry name" value="OxRdtase_Mopterin-bd_sf"/>
</dbReference>
<dbReference type="SUPFAM" id="SSF81296">
    <property type="entry name" value="E set domains"/>
    <property type="match status" value="1"/>
</dbReference>
<dbReference type="Pfam" id="PF00174">
    <property type="entry name" value="Oxidored_molyb"/>
    <property type="match status" value="1"/>
</dbReference>
<organism evidence="7 8">
    <name type="scientific">Virgibacillus tibetensis</name>
    <dbReference type="NCBI Taxonomy" id="3042313"/>
    <lineage>
        <taxon>Bacteria</taxon>
        <taxon>Bacillati</taxon>
        <taxon>Bacillota</taxon>
        <taxon>Bacilli</taxon>
        <taxon>Bacillales</taxon>
        <taxon>Bacillaceae</taxon>
        <taxon>Virgibacillus</taxon>
    </lineage>
</organism>
<keyword evidence="2" id="KW-0500">Molybdenum</keyword>
<feature type="domain" description="Oxidoreductase molybdopterin-binding" evidence="5">
    <location>
        <begin position="42"/>
        <end position="214"/>
    </location>
</feature>
<dbReference type="InterPro" id="IPR000572">
    <property type="entry name" value="OxRdtase_Mopterin-bd_dom"/>
</dbReference>
<dbReference type="CDD" id="cd02110">
    <property type="entry name" value="SO_family_Moco_dimer"/>
    <property type="match status" value="1"/>
</dbReference>
<evidence type="ECO:0000259" key="5">
    <source>
        <dbReference type="Pfam" id="PF00174"/>
    </source>
</evidence>
<dbReference type="PANTHER" id="PTHR19372">
    <property type="entry name" value="SULFITE REDUCTASE"/>
    <property type="match status" value="1"/>
</dbReference>
<dbReference type="RefSeq" id="WP_327607485.1">
    <property type="nucleotide sequence ID" value="NZ_JARZFX010000004.1"/>
</dbReference>
<accession>A0ABU6KFL0</accession>
<evidence type="ECO:0000256" key="4">
    <source>
        <dbReference type="ARBA" id="ARBA00023002"/>
    </source>
</evidence>
<gene>
    <name evidence="7" type="ORF">QGM71_10485</name>
</gene>